<evidence type="ECO:0000256" key="8">
    <source>
        <dbReference type="ARBA" id="ARBA00023136"/>
    </source>
</evidence>
<feature type="domain" description="TonB-dependent receptor plug" evidence="14">
    <location>
        <begin position="55"/>
        <end position="164"/>
    </location>
</feature>
<evidence type="ECO:0000256" key="7">
    <source>
        <dbReference type="ARBA" id="ARBA00023077"/>
    </source>
</evidence>
<dbReference type="InterPro" id="IPR036942">
    <property type="entry name" value="Beta-barrel_TonB_sf"/>
</dbReference>
<dbReference type="AlphaFoldDB" id="A0A1H6N4V0"/>
<dbReference type="InterPro" id="IPR006311">
    <property type="entry name" value="TAT_signal"/>
</dbReference>
<dbReference type="OrthoDB" id="9796221at2"/>
<dbReference type="Gene3D" id="2.170.130.10">
    <property type="entry name" value="TonB-dependent receptor, plug domain"/>
    <property type="match status" value="1"/>
</dbReference>
<dbReference type="SUPFAM" id="SSF56935">
    <property type="entry name" value="Porins"/>
    <property type="match status" value="1"/>
</dbReference>
<dbReference type="Gene3D" id="2.40.170.20">
    <property type="entry name" value="TonB-dependent receptor, beta-barrel domain"/>
    <property type="match status" value="1"/>
</dbReference>
<evidence type="ECO:0000256" key="12">
    <source>
        <dbReference type="SAM" id="SignalP"/>
    </source>
</evidence>
<evidence type="ECO:0000256" key="11">
    <source>
        <dbReference type="RuleBase" id="RU003357"/>
    </source>
</evidence>
<keyword evidence="15" id="KW-0675">Receptor</keyword>
<keyword evidence="7 11" id="KW-0798">TonB box</keyword>
<evidence type="ECO:0000256" key="4">
    <source>
        <dbReference type="ARBA" id="ARBA00022692"/>
    </source>
</evidence>
<keyword evidence="5 12" id="KW-0732">Signal</keyword>
<comment type="similarity">
    <text evidence="10 11">Belongs to the TonB-dependent receptor family.</text>
</comment>
<keyword evidence="2 10" id="KW-0813">Transport</keyword>
<sequence length="708" mass="77047">MPISAPHPSRRRLMAAFASGTALSCGLGCALPAAAQQPIVLDEIVITAAGFEQSIKDAPASISVITAEELQKGNFTSLTDALKEVQGVATTGTANEQDIYIRGLPGQYTLILVDGKRQSTRDARTNGNAGYEQSFIPPIAAIERIEIVRGPMSSLYGSDAMGGVINVITKPVADVWTGSVTTEVVIQGEDGFENSRQNSFYASGPLIDNVLGLQVWGRKFDQDASEITGGPSGSDDYDLGARLSWRVDDQNDLLLEAGRTRITSENYGGLGYNDNDRDHWSLTHKGRYDALDTEISLSQEIGERTSFSRTAAGGPFVENLRSPEVRNTVLDAKATRQLSWRGDHNLTVGGQFMRTDLTDQNPGAVEPGEDPVDQKFRADEWALYVEDEWRLRDDFALTMGLRYTDHELYGGHVAPRIYGVWSATDSLTIKGGISTGYKTPELRSIIPGYAYTSGGAGCASNTPPSCAAILGNPDLKPEETVNIEVGGVYEGNDFRLSATAFHTKFDNKLQQRSLGTDTNGDGVIDEYEYWTDGPQYVGGDGELYYRRLIQNFNVDKATISGLELAGDWSITPALSARASYTYTKSKQKTGEYAGFPLARTPEHMASLRFDWQTPVDGLDSWLSANYHGSEINSGLRIGSNGTPVEINGQTGRKYAAYTTVDLGANYQLTEMATLNAAVYNVFNKEVVASDFNTVQEGRRLWLGLTANF</sequence>
<keyword evidence="8 10" id="KW-0472">Membrane</keyword>
<dbReference type="PROSITE" id="PS52016">
    <property type="entry name" value="TONB_DEPENDENT_REC_3"/>
    <property type="match status" value="1"/>
</dbReference>
<keyword evidence="16" id="KW-1185">Reference proteome</keyword>
<protein>
    <submittedName>
        <fullName evidence="15">Outer membrane receptor for ferrienterochelin and colicins</fullName>
    </submittedName>
</protein>
<feature type="chain" id="PRO_5011742930" evidence="12">
    <location>
        <begin position="36"/>
        <end position="708"/>
    </location>
</feature>
<dbReference type="InterPro" id="IPR012910">
    <property type="entry name" value="Plug_dom"/>
</dbReference>
<dbReference type="Pfam" id="PF07715">
    <property type="entry name" value="Plug"/>
    <property type="match status" value="1"/>
</dbReference>
<keyword evidence="3 10" id="KW-1134">Transmembrane beta strand</keyword>
<organism evidence="15 16">
    <name type="scientific">Paracoccus alkenifer</name>
    <dbReference type="NCBI Taxonomy" id="65735"/>
    <lineage>
        <taxon>Bacteria</taxon>
        <taxon>Pseudomonadati</taxon>
        <taxon>Pseudomonadota</taxon>
        <taxon>Alphaproteobacteria</taxon>
        <taxon>Rhodobacterales</taxon>
        <taxon>Paracoccaceae</taxon>
        <taxon>Paracoccus</taxon>
    </lineage>
</organism>
<dbReference type="Proteomes" id="UP000199125">
    <property type="component" value="Unassembled WGS sequence"/>
</dbReference>
<keyword evidence="9 10" id="KW-0998">Cell outer membrane</keyword>
<dbReference type="PANTHER" id="PTHR30069:SF53">
    <property type="entry name" value="COLICIN I RECEPTOR-RELATED"/>
    <property type="match status" value="1"/>
</dbReference>
<evidence type="ECO:0000313" key="16">
    <source>
        <dbReference type="Proteomes" id="UP000199125"/>
    </source>
</evidence>
<dbReference type="CDD" id="cd01347">
    <property type="entry name" value="ligand_gated_channel"/>
    <property type="match status" value="1"/>
</dbReference>
<evidence type="ECO:0000256" key="2">
    <source>
        <dbReference type="ARBA" id="ARBA00022448"/>
    </source>
</evidence>
<proteinExistence type="inferred from homology"/>
<dbReference type="EMBL" id="FNXG01000006">
    <property type="protein sequence ID" value="SEI09701.1"/>
    <property type="molecule type" value="Genomic_DNA"/>
</dbReference>
<gene>
    <name evidence="15" type="ORF">SAMN04488075_2813</name>
</gene>
<evidence type="ECO:0000256" key="5">
    <source>
        <dbReference type="ARBA" id="ARBA00022729"/>
    </source>
</evidence>
<evidence type="ECO:0000256" key="1">
    <source>
        <dbReference type="ARBA" id="ARBA00004571"/>
    </source>
</evidence>
<evidence type="ECO:0000313" key="15">
    <source>
        <dbReference type="EMBL" id="SEI09701.1"/>
    </source>
</evidence>
<dbReference type="GO" id="GO:0009279">
    <property type="term" value="C:cell outer membrane"/>
    <property type="evidence" value="ECO:0007669"/>
    <property type="project" value="UniProtKB-SubCell"/>
</dbReference>
<evidence type="ECO:0000256" key="9">
    <source>
        <dbReference type="ARBA" id="ARBA00023237"/>
    </source>
</evidence>
<feature type="domain" description="TonB-dependent receptor-like beta-barrel" evidence="13">
    <location>
        <begin position="223"/>
        <end position="681"/>
    </location>
</feature>
<feature type="signal peptide" evidence="12">
    <location>
        <begin position="1"/>
        <end position="35"/>
    </location>
</feature>
<accession>A0A1H6N4V0</accession>
<name>A0A1H6N4V0_9RHOB</name>
<evidence type="ECO:0000259" key="13">
    <source>
        <dbReference type="Pfam" id="PF00593"/>
    </source>
</evidence>
<keyword evidence="6" id="KW-0406">Ion transport</keyword>
<evidence type="ECO:0000256" key="6">
    <source>
        <dbReference type="ARBA" id="ARBA00023065"/>
    </source>
</evidence>
<dbReference type="InterPro" id="IPR000531">
    <property type="entry name" value="Beta-barrel_TonB"/>
</dbReference>
<evidence type="ECO:0000256" key="3">
    <source>
        <dbReference type="ARBA" id="ARBA00022452"/>
    </source>
</evidence>
<dbReference type="Pfam" id="PF00593">
    <property type="entry name" value="TonB_dep_Rec_b-barrel"/>
    <property type="match status" value="1"/>
</dbReference>
<reference evidence="16" key="1">
    <citation type="submission" date="2016-10" db="EMBL/GenBank/DDBJ databases">
        <authorList>
            <person name="Varghese N."/>
            <person name="Submissions S."/>
        </authorList>
    </citation>
    <scope>NUCLEOTIDE SEQUENCE [LARGE SCALE GENOMIC DNA]</scope>
    <source>
        <strain evidence="16">DSM 11593</strain>
    </source>
</reference>
<evidence type="ECO:0000256" key="10">
    <source>
        <dbReference type="PROSITE-ProRule" id="PRU01360"/>
    </source>
</evidence>
<dbReference type="GO" id="GO:0044718">
    <property type="term" value="P:siderophore transmembrane transport"/>
    <property type="evidence" value="ECO:0007669"/>
    <property type="project" value="TreeGrafter"/>
</dbReference>
<dbReference type="PROSITE" id="PS51318">
    <property type="entry name" value="TAT"/>
    <property type="match status" value="1"/>
</dbReference>
<evidence type="ECO:0000259" key="14">
    <source>
        <dbReference type="Pfam" id="PF07715"/>
    </source>
</evidence>
<keyword evidence="4 10" id="KW-0812">Transmembrane</keyword>
<dbReference type="InterPro" id="IPR037066">
    <property type="entry name" value="Plug_dom_sf"/>
</dbReference>
<dbReference type="PANTHER" id="PTHR30069">
    <property type="entry name" value="TONB-DEPENDENT OUTER MEMBRANE RECEPTOR"/>
    <property type="match status" value="1"/>
</dbReference>
<dbReference type="STRING" id="65735.SAMN04488075_2813"/>
<dbReference type="InterPro" id="IPR039426">
    <property type="entry name" value="TonB-dep_rcpt-like"/>
</dbReference>
<comment type="subcellular location">
    <subcellularLocation>
        <location evidence="1 10">Cell outer membrane</location>
        <topology evidence="1 10">Multi-pass membrane protein</topology>
    </subcellularLocation>
</comment>
<dbReference type="GO" id="GO:0015344">
    <property type="term" value="F:siderophore uptake transmembrane transporter activity"/>
    <property type="evidence" value="ECO:0007669"/>
    <property type="project" value="TreeGrafter"/>
</dbReference>